<protein>
    <submittedName>
        <fullName evidence="3">J domain-containing protein</fullName>
    </submittedName>
</protein>
<comment type="caution">
    <text evidence="3">The sequence shown here is derived from an EMBL/GenBank/DDBJ whole genome shotgun (WGS) entry which is preliminary data.</text>
</comment>
<evidence type="ECO:0000313" key="3">
    <source>
        <dbReference type="EMBL" id="KAF7309384.1"/>
    </source>
</evidence>
<evidence type="ECO:0000259" key="2">
    <source>
        <dbReference type="PROSITE" id="PS50076"/>
    </source>
</evidence>
<feature type="transmembrane region" description="Helical" evidence="1">
    <location>
        <begin position="174"/>
        <end position="193"/>
    </location>
</feature>
<accession>A0A8H6WEE6</accession>
<dbReference type="AlphaFoldDB" id="A0A8H6WEE6"/>
<dbReference type="OrthoDB" id="445556at2759"/>
<proteinExistence type="predicted"/>
<evidence type="ECO:0000313" key="4">
    <source>
        <dbReference type="Proteomes" id="UP000636479"/>
    </source>
</evidence>
<gene>
    <name evidence="3" type="ORF">MIND_00309200</name>
</gene>
<dbReference type="InterPro" id="IPR036869">
    <property type="entry name" value="J_dom_sf"/>
</dbReference>
<dbReference type="EMBL" id="JACAZF010000003">
    <property type="protein sequence ID" value="KAF7309384.1"/>
    <property type="molecule type" value="Genomic_DNA"/>
</dbReference>
<dbReference type="SMART" id="SM00271">
    <property type="entry name" value="DnaJ"/>
    <property type="match status" value="1"/>
</dbReference>
<dbReference type="RefSeq" id="XP_037222834.1">
    <property type="nucleotide sequence ID" value="XM_037359949.1"/>
</dbReference>
<keyword evidence="1" id="KW-0472">Membrane</keyword>
<dbReference type="Proteomes" id="UP000636479">
    <property type="component" value="Unassembled WGS sequence"/>
</dbReference>
<dbReference type="Pfam" id="PF00226">
    <property type="entry name" value="DnaJ"/>
    <property type="match status" value="1"/>
</dbReference>
<dbReference type="CDD" id="cd06257">
    <property type="entry name" value="DnaJ"/>
    <property type="match status" value="1"/>
</dbReference>
<name>A0A8H6WEE6_9AGAR</name>
<evidence type="ECO:0000256" key="1">
    <source>
        <dbReference type="SAM" id="Phobius"/>
    </source>
</evidence>
<keyword evidence="1" id="KW-1133">Transmembrane helix</keyword>
<sequence>MDQTASLLSKMYGLATRFNHLPPNLRLLLHAYSTTSAQYPFPTKVNPSPHEIFHLQRGASEATIKQRYIELVKLYHPDSPSCRDVPPNERHRRFHLVGAAYDTLRGKPRTAYPEKDRTVWEEIERRKRAQARHRAAYQQSRRGAEYSYGHSTRAEYAYAEWNNKPIDGRWVDRVILAFGFTALIAGVLPIFLYPRHPIDKLPTSAYNLAQARREARLKYEERLSSDNDDRFR</sequence>
<organism evidence="3 4">
    <name type="scientific">Mycena indigotica</name>
    <dbReference type="NCBI Taxonomy" id="2126181"/>
    <lineage>
        <taxon>Eukaryota</taxon>
        <taxon>Fungi</taxon>
        <taxon>Dikarya</taxon>
        <taxon>Basidiomycota</taxon>
        <taxon>Agaricomycotina</taxon>
        <taxon>Agaricomycetes</taxon>
        <taxon>Agaricomycetidae</taxon>
        <taxon>Agaricales</taxon>
        <taxon>Marasmiineae</taxon>
        <taxon>Mycenaceae</taxon>
        <taxon>Mycena</taxon>
    </lineage>
</organism>
<dbReference type="PROSITE" id="PS50076">
    <property type="entry name" value="DNAJ_2"/>
    <property type="match status" value="1"/>
</dbReference>
<reference evidence="3" key="1">
    <citation type="submission" date="2020-05" db="EMBL/GenBank/DDBJ databases">
        <title>Mycena genomes resolve the evolution of fungal bioluminescence.</title>
        <authorList>
            <person name="Tsai I.J."/>
        </authorList>
    </citation>
    <scope>NUCLEOTIDE SEQUENCE</scope>
    <source>
        <strain evidence="3">171206Taipei</strain>
    </source>
</reference>
<dbReference type="InterPro" id="IPR001623">
    <property type="entry name" value="DnaJ_domain"/>
</dbReference>
<feature type="domain" description="J" evidence="2">
    <location>
        <begin position="48"/>
        <end position="124"/>
    </location>
</feature>
<dbReference type="Gene3D" id="1.10.287.110">
    <property type="entry name" value="DnaJ domain"/>
    <property type="match status" value="1"/>
</dbReference>
<keyword evidence="1" id="KW-0812">Transmembrane</keyword>
<keyword evidence="4" id="KW-1185">Reference proteome</keyword>
<dbReference type="SUPFAM" id="SSF46565">
    <property type="entry name" value="Chaperone J-domain"/>
    <property type="match status" value="1"/>
</dbReference>
<dbReference type="GeneID" id="59342465"/>